<protein>
    <submittedName>
        <fullName evidence="1">Uncharacterized protein</fullName>
    </submittedName>
</protein>
<keyword evidence="2" id="KW-1185">Reference proteome</keyword>
<dbReference type="Proteomes" id="UP001459277">
    <property type="component" value="Unassembled WGS sequence"/>
</dbReference>
<comment type="caution">
    <text evidence="1">The sequence shown here is derived from an EMBL/GenBank/DDBJ whole genome shotgun (WGS) entry which is preliminary data.</text>
</comment>
<evidence type="ECO:0000313" key="1">
    <source>
        <dbReference type="EMBL" id="KAK9984827.1"/>
    </source>
</evidence>
<reference evidence="1 2" key="1">
    <citation type="submission" date="2024-01" db="EMBL/GenBank/DDBJ databases">
        <title>A telomere-to-telomere, gap-free genome of sweet tea (Lithocarpus litseifolius).</title>
        <authorList>
            <person name="Zhou J."/>
        </authorList>
    </citation>
    <scope>NUCLEOTIDE SEQUENCE [LARGE SCALE GENOMIC DNA]</scope>
    <source>
        <strain evidence="1">Zhou-2022a</strain>
        <tissue evidence="1">Leaf</tissue>
    </source>
</reference>
<evidence type="ECO:0000313" key="2">
    <source>
        <dbReference type="Proteomes" id="UP001459277"/>
    </source>
</evidence>
<proteinExistence type="predicted"/>
<gene>
    <name evidence="1" type="ORF">SO802_034352</name>
</gene>
<sequence length="99" mass="11507">MCTKEKRKPKNLKRHQLGLDIISPVGGTCKSLKQVIRFQECPAKMTSDPRILLFRDCKQYNFYFGPQKLPQEILTLTTSCFSKLNTKSKNENKIENENQ</sequence>
<accession>A0AAW2BHZ0</accession>
<organism evidence="1 2">
    <name type="scientific">Lithocarpus litseifolius</name>
    <dbReference type="NCBI Taxonomy" id="425828"/>
    <lineage>
        <taxon>Eukaryota</taxon>
        <taxon>Viridiplantae</taxon>
        <taxon>Streptophyta</taxon>
        <taxon>Embryophyta</taxon>
        <taxon>Tracheophyta</taxon>
        <taxon>Spermatophyta</taxon>
        <taxon>Magnoliopsida</taxon>
        <taxon>eudicotyledons</taxon>
        <taxon>Gunneridae</taxon>
        <taxon>Pentapetalae</taxon>
        <taxon>rosids</taxon>
        <taxon>fabids</taxon>
        <taxon>Fagales</taxon>
        <taxon>Fagaceae</taxon>
        <taxon>Lithocarpus</taxon>
    </lineage>
</organism>
<dbReference type="EMBL" id="JAZDWU010000012">
    <property type="protein sequence ID" value="KAK9984827.1"/>
    <property type="molecule type" value="Genomic_DNA"/>
</dbReference>
<dbReference type="AlphaFoldDB" id="A0AAW2BHZ0"/>
<name>A0AAW2BHZ0_9ROSI</name>